<reference evidence="3 4" key="1">
    <citation type="submission" date="2020-09" db="EMBL/GenBank/DDBJ databases">
        <title>Pseudoxanthomonas sp. CAU 1598 isolated from sand of Yaerae Beach.</title>
        <authorList>
            <person name="Kim W."/>
        </authorList>
    </citation>
    <scope>NUCLEOTIDE SEQUENCE [LARGE SCALE GENOMIC DNA]</scope>
    <source>
        <strain evidence="3 4">CAU 1598</strain>
    </source>
</reference>
<feature type="transmembrane region" description="Helical" evidence="1">
    <location>
        <begin position="254"/>
        <end position="274"/>
    </location>
</feature>
<feature type="transmembrane region" description="Helical" evidence="1">
    <location>
        <begin position="362"/>
        <end position="383"/>
    </location>
</feature>
<evidence type="ECO:0000313" key="3">
    <source>
        <dbReference type="EMBL" id="MBD8527087.1"/>
    </source>
</evidence>
<dbReference type="EMBL" id="JACYTR010000040">
    <property type="protein sequence ID" value="MBD8527087.1"/>
    <property type="molecule type" value="Genomic_DNA"/>
</dbReference>
<keyword evidence="1" id="KW-1133">Transmembrane helix</keyword>
<dbReference type="PANTHER" id="PTHR30590:SF2">
    <property type="entry name" value="INNER MEMBRANE PROTEIN"/>
    <property type="match status" value="1"/>
</dbReference>
<feature type="transmembrane region" description="Helical" evidence="1">
    <location>
        <begin position="294"/>
        <end position="313"/>
    </location>
</feature>
<gene>
    <name evidence="3" type="ORF">IFO71_15200</name>
</gene>
<evidence type="ECO:0000313" key="4">
    <source>
        <dbReference type="Proteomes" id="UP000613768"/>
    </source>
</evidence>
<dbReference type="RefSeq" id="WP_192030509.1">
    <property type="nucleotide sequence ID" value="NZ_JACYTR010000040.1"/>
</dbReference>
<organism evidence="3 4">
    <name type="scientific">Pseudomarimonas arenosa</name>
    <dbReference type="NCBI Taxonomy" id="2774145"/>
    <lineage>
        <taxon>Bacteria</taxon>
        <taxon>Pseudomonadati</taxon>
        <taxon>Pseudomonadota</taxon>
        <taxon>Gammaproteobacteria</taxon>
        <taxon>Lysobacterales</taxon>
        <taxon>Lysobacteraceae</taxon>
        <taxon>Pseudomarimonas</taxon>
    </lineage>
</organism>
<keyword evidence="1" id="KW-0812">Transmembrane</keyword>
<dbReference type="Proteomes" id="UP000613768">
    <property type="component" value="Unassembled WGS sequence"/>
</dbReference>
<proteinExistence type="predicted"/>
<protein>
    <submittedName>
        <fullName evidence="3">DUF418 domain-containing protein</fullName>
    </submittedName>
</protein>
<feature type="transmembrane region" description="Helical" evidence="1">
    <location>
        <begin position="334"/>
        <end position="356"/>
    </location>
</feature>
<evidence type="ECO:0000256" key="1">
    <source>
        <dbReference type="SAM" id="Phobius"/>
    </source>
</evidence>
<keyword evidence="1" id="KW-0472">Membrane</keyword>
<feature type="transmembrane region" description="Helical" evidence="1">
    <location>
        <begin position="21"/>
        <end position="39"/>
    </location>
</feature>
<dbReference type="AlphaFoldDB" id="A0AAW3ZPR2"/>
<dbReference type="InterPro" id="IPR007349">
    <property type="entry name" value="DUF418"/>
</dbReference>
<sequence length="408" mass="46642">MSHDFQPQPLPGTERIDSLDLLRGFALLGILLMNIQVFAMPGSAYMNPSSYGDLSGVNFWVWSLTHVLADQKFISLFSILFGAGVCVFTERAEGKSGGALGLHYRRMFWLLLFGLIHAHFIWYGDILVSYALCGFLVFWFRRLSPRALIIWSAVFFLMPVLYNGLTQLAMGEIPAQAKAAMLKSWAPSVDKIQEELNAYTGSWLEQQAQRHKSALMLETLVFAVFFFWRGMSMMLLGMALYKLGVLSASRSASFYNRLIVIGTLFGIGLSSWGVQWNFSHGWSLEQSMFGGAQFNYIGSLGLALAYLGLIMRIHQLGVLSRLRTRLMAVGRMAFSNYIAQSLLCTFVFYGFGLGYFGSFERWQQLLVVLGVWLILLIWSPIWMQRYRFGPLEWLWRALSYWKRPRMRR</sequence>
<feature type="domain" description="DUF418" evidence="2">
    <location>
        <begin position="240"/>
        <end position="402"/>
    </location>
</feature>
<name>A0AAW3ZPR2_9GAMM</name>
<keyword evidence="4" id="KW-1185">Reference proteome</keyword>
<evidence type="ECO:0000259" key="2">
    <source>
        <dbReference type="Pfam" id="PF04235"/>
    </source>
</evidence>
<dbReference type="Pfam" id="PF04235">
    <property type="entry name" value="DUF418"/>
    <property type="match status" value="1"/>
</dbReference>
<dbReference type="InterPro" id="IPR052529">
    <property type="entry name" value="Bact_Transport_Assoc"/>
</dbReference>
<accession>A0AAW3ZPR2</accession>
<feature type="transmembrane region" description="Helical" evidence="1">
    <location>
        <begin position="147"/>
        <end position="165"/>
    </location>
</feature>
<comment type="caution">
    <text evidence="3">The sequence shown here is derived from an EMBL/GenBank/DDBJ whole genome shotgun (WGS) entry which is preliminary data.</text>
</comment>
<feature type="transmembrane region" description="Helical" evidence="1">
    <location>
        <begin position="220"/>
        <end position="242"/>
    </location>
</feature>
<feature type="transmembrane region" description="Helical" evidence="1">
    <location>
        <begin position="122"/>
        <end position="140"/>
    </location>
</feature>
<dbReference type="PANTHER" id="PTHR30590">
    <property type="entry name" value="INNER MEMBRANE PROTEIN"/>
    <property type="match status" value="1"/>
</dbReference>